<evidence type="ECO:0000259" key="2">
    <source>
        <dbReference type="Pfam" id="PF11740"/>
    </source>
</evidence>
<proteinExistence type="predicted"/>
<gene>
    <name evidence="3" type="ORF">IV01_07075</name>
</gene>
<dbReference type="Gene3D" id="1.10.287.1490">
    <property type="match status" value="1"/>
</dbReference>
<organism evidence="3 4">
    <name type="scientific">Pseudomonas syringae</name>
    <dbReference type="NCBI Taxonomy" id="317"/>
    <lineage>
        <taxon>Bacteria</taxon>
        <taxon>Pseudomonadati</taxon>
        <taxon>Pseudomonadota</taxon>
        <taxon>Gammaproteobacteria</taxon>
        <taxon>Pseudomonadales</taxon>
        <taxon>Pseudomonadaceae</taxon>
        <taxon>Pseudomonas</taxon>
    </lineage>
</organism>
<reference evidence="3 4" key="1">
    <citation type="submission" date="2014-07" db="EMBL/GenBank/DDBJ databases">
        <title>Draft Genome Sequences of Environmental Pseudomonas syringae strains.</title>
        <authorList>
            <person name="Baltrus D.A."/>
            <person name="Berge O."/>
            <person name="Morris C."/>
        </authorList>
    </citation>
    <scope>NUCLEOTIDE SEQUENCE [LARGE SCALE GENOMIC DNA]</scope>
    <source>
        <strain evidence="3 4">GAW0119</strain>
    </source>
</reference>
<dbReference type="InterPro" id="IPR021104">
    <property type="entry name" value="KfrA_DNA-bd_N"/>
</dbReference>
<dbReference type="AlphaFoldDB" id="A0A085VNC1"/>
<dbReference type="EMBL" id="JPQU01000023">
    <property type="protein sequence ID" value="KFE56934.1"/>
    <property type="molecule type" value="Genomic_DNA"/>
</dbReference>
<feature type="coiled-coil region" evidence="1">
    <location>
        <begin position="119"/>
        <end position="301"/>
    </location>
</feature>
<evidence type="ECO:0000313" key="4">
    <source>
        <dbReference type="Proteomes" id="UP000028631"/>
    </source>
</evidence>
<dbReference type="OrthoDB" id="7015148at2"/>
<feature type="domain" description="KfrA N-terminal DNA-binding" evidence="2">
    <location>
        <begin position="8"/>
        <end position="113"/>
    </location>
</feature>
<dbReference type="Pfam" id="PF11740">
    <property type="entry name" value="KfrA_N"/>
    <property type="match status" value="1"/>
</dbReference>
<accession>A0A085VNC1</accession>
<evidence type="ECO:0000313" key="3">
    <source>
        <dbReference type="EMBL" id="KFE56934.1"/>
    </source>
</evidence>
<protein>
    <submittedName>
        <fullName evidence="3">Integrase</fullName>
    </submittedName>
</protein>
<dbReference type="Proteomes" id="UP000028631">
    <property type="component" value="Unassembled WGS sequence"/>
</dbReference>
<keyword evidence="4" id="KW-1185">Reference proteome</keyword>
<evidence type="ECO:0000256" key="1">
    <source>
        <dbReference type="SAM" id="Coils"/>
    </source>
</evidence>
<comment type="caution">
    <text evidence="3">The sequence shown here is derived from an EMBL/GenBank/DDBJ whole genome shotgun (WGS) entry which is preliminary data.</text>
</comment>
<dbReference type="RefSeq" id="WP_032627230.1">
    <property type="nucleotide sequence ID" value="NZ_JPQU01000023.1"/>
</dbReference>
<dbReference type="PATRIC" id="fig|317.175.peg.1469"/>
<name>A0A085VNC1_PSESX</name>
<sequence length="340" mass="38652">MARGGINKAVVQTARLALIARGEHPSIDAVRVEMGNTGSKTTIHRYLRELDDSDLRNGSSEVDIGEELTELVARLSQRLNGQAQELVSNAQTAFDQQCAALQDTLKETEKHLADREVMLASESEQLQKQVAALDATREQLRNQQSQNARLIQANQDLETRLQDKDGHIRSLEEKHVHARDALEHYRSAIKEQREQEQRRHETQVQQLQMELRQAQQSAMGRQEEITQLNRDNERLLTESRNAQRELHTQQTHLSTLSDQVNSTTEKFQQCEARCAVLEERLRSALEESSGLKQRATDVEQQNRVLELILIKTELALENLRATEAQASASEASPDKTSERE</sequence>
<keyword evidence="1" id="KW-0175">Coiled coil</keyword>